<feature type="compositionally biased region" description="Basic residues" evidence="2">
    <location>
        <begin position="24"/>
        <end position="36"/>
    </location>
</feature>
<reference evidence="4 5" key="1">
    <citation type="journal article" date="2014" name="Genome Biol.">
        <title>Transcriptome and methylome profiling reveals relics of genome dominance in the mesopolyploid Brassica oleracea.</title>
        <authorList>
            <person name="Parkin I.A."/>
            <person name="Koh C."/>
            <person name="Tang H."/>
            <person name="Robinson S.J."/>
            <person name="Kagale S."/>
            <person name="Clarke W.E."/>
            <person name="Town C.D."/>
            <person name="Nixon J."/>
            <person name="Krishnakumar V."/>
            <person name="Bidwell S.L."/>
            <person name="Denoeud F."/>
            <person name="Belcram H."/>
            <person name="Links M.G."/>
            <person name="Just J."/>
            <person name="Clarke C."/>
            <person name="Bender T."/>
            <person name="Huebert T."/>
            <person name="Mason A.S."/>
            <person name="Pires J.C."/>
            <person name="Barker G."/>
            <person name="Moore J."/>
            <person name="Walley P.G."/>
            <person name="Manoli S."/>
            <person name="Batley J."/>
            <person name="Edwards D."/>
            <person name="Nelson M.N."/>
            <person name="Wang X."/>
            <person name="Paterson A.H."/>
            <person name="King G."/>
            <person name="Bancroft I."/>
            <person name="Chalhoub B."/>
            <person name="Sharpe A.G."/>
        </authorList>
    </citation>
    <scope>NUCLEOTIDE SEQUENCE</scope>
    <source>
        <strain evidence="4 5">cv. TO1000</strain>
    </source>
</reference>
<dbReference type="SMART" id="SM00360">
    <property type="entry name" value="RRM"/>
    <property type="match status" value="3"/>
</dbReference>
<evidence type="ECO:0000256" key="1">
    <source>
        <dbReference type="PROSITE-ProRule" id="PRU00176"/>
    </source>
</evidence>
<feature type="compositionally biased region" description="Basic and acidic residues" evidence="2">
    <location>
        <begin position="494"/>
        <end position="532"/>
    </location>
</feature>
<dbReference type="SUPFAM" id="SSF54928">
    <property type="entry name" value="RNA-binding domain, RBD"/>
    <property type="match status" value="3"/>
</dbReference>
<reference evidence="4" key="2">
    <citation type="submission" date="2015-03" db="UniProtKB">
        <authorList>
            <consortium name="EnsemblPlants"/>
        </authorList>
    </citation>
    <scope>IDENTIFICATION</scope>
</reference>
<dbReference type="eggNOG" id="KOG1329">
    <property type="taxonomic scope" value="Eukaryota"/>
</dbReference>
<feature type="compositionally biased region" description="Basic residues" evidence="2">
    <location>
        <begin position="44"/>
        <end position="53"/>
    </location>
</feature>
<feature type="compositionally biased region" description="Basic and acidic residues" evidence="2">
    <location>
        <begin position="328"/>
        <end position="349"/>
    </location>
</feature>
<feature type="domain" description="RRM" evidence="3">
    <location>
        <begin position="63"/>
        <end position="141"/>
    </location>
</feature>
<name>A0A0D3BK72_BRAOL</name>
<dbReference type="PROSITE" id="PS50102">
    <property type="entry name" value="RRM"/>
    <property type="match status" value="3"/>
</dbReference>
<dbReference type="PANTHER" id="PTHR48034">
    <property type="entry name" value="TRANSFORMER-2 SEX-DETERMINING PROTEIN-RELATED"/>
    <property type="match status" value="1"/>
</dbReference>
<dbReference type="GO" id="GO:0003723">
    <property type="term" value="F:RNA binding"/>
    <property type="evidence" value="ECO:0007669"/>
    <property type="project" value="UniProtKB-UniRule"/>
</dbReference>
<dbReference type="Pfam" id="PF00076">
    <property type="entry name" value="RRM_1"/>
    <property type="match status" value="3"/>
</dbReference>
<dbReference type="InterPro" id="IPR050441">
    <property type="entry name" value="RBM"/>
</dbReference>
<accession>A0A0D3BK72</accession>
<feature type="domain" description="RRM" evidence="3">
    <location>
        <begin position="272"/>
        <end position="326"/>
    </location>
</feature>
<feature type="compositionally biased region" description="Basic and acidic residues" evidence="2">
    <location>
        <begin position="358"/>
        <end position="403"/>
    </location>
</feature>
<feature type="region of interest" description="Disordered" evidence="2">
    <location>
        <begin position="1"/>
        <end position="63"/>
    </location>
</feature>
<dbReference type="OMA" id="VIMEGGH"/>
<dbReference type="EnsemblPlants" id="Bo3g155750.1">
    <property type="protein sequence ID" value="Bo3g155750.1"/>
    <property type="gene ID" value="Bo3g155750"/>
</dbReference>
<dbReference type="InterPro" id="IPR000504">
    <property type="entry name" value="RRM_dom"/>
</dbReference>
<evidence type="ECO:0000256" key="2">
    <source>
        <dbReference type="SAM" id="MobiDB-lite"/>
    </source>
</evidence>
<keyword evidence="5" id="KW-1185">Reference proteome</keyword>
<dbReference type="Gene3D" id="3.30.70.330">
    <property type="match status" value="3"/>
</dbReference>
<feature type="region of interest" description="Disordered" evidence="2">
    <location>
        <begin position="241"/>
        <end position="273"/>
    </location>
</feature>
<evidence type="ECO:0000313" key="4">
    <source>
        <dbReference type="EnsemblPlants" id="Bo3g155750.1"/>
    </source>
</evidence>
<dbReference type="Gramene" id="Bo3g155750.1">
    <property type="protein sequence ID" value="Bo3g155750.1"/>
    <property type="gene ID" value="Bo3g155750"/>
</dbReference>
<dbReference type="InterPro" id="IPR035979">
    <property type="entry name" value="RBD_domain_sf"/>
</dbReference>
<feature type="domain" description="RRM" evidence="3">
    <location>
        <begin position="408"/>
        <end position="462"/>
    </location>
</feature>
<evidence type="ECO:0000259" key="3">
    <source>
        <dbReference type="PROSITE" id="PS50102"/>
    </source>
</evidence>
<sequence length="606" mass="68253">MADSPNEERDSRSPPPPRKEQPRSRSRSRPRSRSLPRHVSPSRNRGRSRSRSRGRSEIENPGTTLYVTGLSTRVTEKDLEAYFSKEGKVASCVLVLEPRTRESRGFAFVTMDSVKDAERCIKYLNHSVLEGRYITVERTEIAVAVEGGTTIVMILDTVGHHQDATYHLVIMEGGHLVIMEEALEEIGLTLLVEEAQREGPREGINLVARDDLFKGTRSPAPRKKQLRSLIISTFRSKFRSIPRNRSRSRRPLPRPISPSTRHGRSEIENPGNTLYVTGLSTKVTDKDLEAHFSKQGNVASCVLMLDPHTRESRGYAFVTMDSLRDAALKKDGDGHSSRGKHDDPDDSGHRWLPRRHNSPRDERKSPRRDHSPGGGRSPEKRYHQSRAHDLLLPEKNNRGRSEIENPGNTLYVTGLSTKVTDKDLEAHFSKQGNVASCVLMLDPHTRESRGYAFVTMDSLRDAALKKDGDGHSSRGKHDDPDDSGHRWLPRRHNSPRDERKSPRRDHSPGGGRSPEKRYHQSRAHDLLLPEKNNRGKASCRFVKPIKRGIDLRTHSSHVRTRLAIGDVGKFPSRHSSHIRARLAIGDVEDLGSNRVQYETTDNVGGG</sequence>
<proteinExistence type="predicted"/>
<feature type="compositionally biased region" description="Basic and acidic residues" evidence="2">
    <location>
        <begin position="1"/>
        <end position="23"/>
    </location>
</feature>
<feature type="region of interest" description="Disordered" evidence="2">
    <location>
        <begin position="328"/>
        <end position="407"/>
    </location>
</feature>
<dbReference type="HOGENOM" id="CLU_450841_0_0_1"/>
<dbReference type="Proteomes" id="UP000032141">
    <property type="component" value="Chromosome C3"/>
</dbReference>
<feature type="compositionally biased region" description="Basic and acidic residues" evidence="2">
    <location>
        <begin position="464"/>
        <end position="485"/>
    </location>
</feature>
<organism evidence="4 5">
    <name type="scientific">Brassica oleracea var. oleracea</name>
    <dbReference type="NCBI Taxonomy" id="109376"/>
    <lineage>
        <taxon>Eukaryota</taxon>
        <taxon>Viridiplantae</taxon>
        <taxon>Streptophyta</taxon>
        <taxon>Embryophyta</taxon>
        <taxon>Tracheophyta</taxon>
        <taxon>Spermatophyta</taxon>
        <taxon>Magnoliopsida</taxon>
        <taxon>eudicotyledons</taxon>
        <taxon>Gunneridae</taxon>
        <taxon>Pentapetalae</taxon>
        <taxon>rosids</taxon>
        <taxon>malvids</taxon>
        <taxon>Brassicales</taxon>
        <taxon>Brassicaceae</taxon>
        <taxon>Brassiceae</taxon>
        <taxon>Brassica</taxon>
    </lineage>
</organism>
<dbReference type="eggNOG" id="KOG4661">
    <property type="taxonomic scope" value="Eukaryota"/>
</dbReference>
<evidence type="ECO:0000313" key="5">
    <source>
        <dbReference type="Proteomes" id="UP000032141"/>
    </source>
</evidence>
<dbReference type="CDD" id="cd00590">
    <property type="entry name" value="RRM_SF"/>
    <property type="match status" value="3"/>
</dbReference>
<feature type="compositionally biased region" description="Basic residues" evidence="2">
    <location>
        <begin position="241"/>
        <end position="252"/>
    </location>
</feature>
<dbReference type="InterPro" id="IPR012677">
    <property type="entry name" value="Nucleotide-bd_a/b_plait_sf"/>
</dbReference>
<dbReference type="STRING" id="109376.A0A0D3BK72"/>
<feature type="region of interest" description="Disordered" evidence="2">
    <location>
        <begin position="464"/>
        <end position="532"/>
    </location>
</feature>
<keyword evidence="1" id="KW-0694">RNA-binding</keyword>
<dbReference type="AlphaFoldDB" id="A0A0D3BK72"/>
<protein>
    <recommendedName>
        <fullName evidence="3">RRM domain-containing protein</fullName>
    </recommendedName>
</protein>